<keyword evidence="2 4" id="KW-0863">Zinc-finger</keyword>
<dbReference type="InterPro" id="IPR043151">
    <property type="entry name" value="BAH_sf"/>
</dbReference>
<accession>A0A199VDA6</accession>
<dbReference type="PROSITE" id="PS51038">
    <property type="entry name" value="BAH"/>
    <property type="match status" value="1"/>
</dbReference>
<dbReference type="SMART" id="SM00249">
    <property type="entry name" value="PHD"/>
    <property type="match status" value="1"/>
</dbReference>
<dbReference type="InterPro" id="IPR019786">
    <property type="entry name" value="Zinc_finger_PHD-type_CS"/>
</dbReference>
<dbReference type="STRING" id="4615.A0A199VDA6"/>
<dbReference type="Proteomes" id="UP000092600">
    <property type="component" value="Unassembled WGS sequence"/>
</dbReference>
<dbReference type="Pfam" id="PF01426">
    <property type="entry name" value="BAH"/>
    <property type="match status" value="1"/>
</dbReference>
<evidence type="ECO:0000256" key="4">
    <source>
        <dbReference type="PROSITE-ProRule" id="PRU00146"/>
    </source>
</evidence>
<feature type="region of interest" description="Disordered" evidence="5">
    <location>
        <begin position="587"/>
        <end position="620"/>
    </location>
</feature>
<dbReference type="InterPro" id="IPR013083">
    <property type="entry name" value="Znf_RING/FYVE/PHD"/>
</dbReference>
<evidence type="ECO:0000313" key="9">
    <source>
        <dbReference type="Proteomes" id="UP000092600"/>
    </source>
</evidence>
<feature type="region of interest" description="Disordered" evidence="5">
    <location>
        <begin position="400"/>
        <end position="432"/>
    </location>
</feature>
<evidence type="ECO:0000256" key="1">
    <source>
        <dbReference type="ARBA" id="ARBA00022723"/>
    </source>
</evidence>
<dbReference type="Gene3D" id="2.30.30.490">
    <property type="match status" value="1"/>
</dbReference>
<reference evidence="8 9" key="1">
    <citation type="journal article" date="2016" name="DNA Res.">
        <title>The draft genome of MD-2 pineapple using hybrid error correction of long reads.</title>
        <authorList>
            <person name="Redwan R.M."/>
            <person name="Saidin A."/>
            <person name="Kumar S.V."/>
        </authorList>
    </citation>
    <scope>NUCLEOTIDE SEQUENCE [LARGE SCALE GENOMIC DNA]</scope>
    <source>
        <strain evidence="9">cv. MD2</strain>
        <tissue evidence="8">Leaf</tissue>
    </source>
</reference>
<dbReference type="Pfam" id="PF00628">
    <property type="entry name" value="PHD"/>
    <property type="match status" value="1"/>
</dbReference>
<dbReference type="CDD" id="cd04370">
    <property type="entry name" value="BAH"/>
    <property type="match status" value="1"/>
</dbReference>
<evidence type="ECO:0000313" key="8">
    <source>
        <dbReference type="EMBL" id="OAY75079.1"/>
    </source>
</evidence>
<sequence length="802" mass="87055">MGDEGAASSSAASRKRGRDGELKRVAEVVMVLSAMAEMRGGRDPTAAETAMMAEARERLARVCEGVRPKDLFSREAVRVLAEDLGLSRSKDPVMGFRPPKMTIAEKVSLTKRKMEEAKEVAMNSSVYSSQGTMLHGASRFSLDKTSPLALSAGGFQSPTVAYSPALASASASLKQPQINEIHQAVTPEKAVLGPSLASPHPEAAHLRFDARFGGPTYLTQARATSVDYAPQKASTTPVQLALAIPAQTSKSVDNESSLLPAPSHAMRDRQLKTLTIQAGAGNLIMGHQTVKGQTYTHPASVAPVFNDISKYVQQILQRKASNPPDWTPLSTEYMKEPLNCQVCKILITDVESLLVCDNCDKGTHLTCLNNYKGPPKGEWHCPKCLTLSHGKPLPPKYGRVTRSTSAPKAASNVVGHNHASGERKTESSDLKSNQQKIIANGNSTVPNAACATNTRGDTVESSPNTWTVSAEAHANLSGVVMKREGNSSAEILSSNSNDGIVCTNISTRCESSHESIQNNPTESMSVVTTEITKSGQLNGSDNKKANESQAPSTSRITNNTEVESSIKASANENRQVSEPWINELKERVSGKEASEHSAGSHDGLDYGDNHRTTPNGVLESKDEVRDGCRSLLADLHTVDWVGDVLQVVGGNLYYRACQVNGSLYKLQDHSMWEDKGSGSKWAVVNPYYLPHDLPDTVIQPSAAEDSEVYASNIQRKIMADSIRGPCEVFSIDKFREEREKRSELSDLKSNLHSIFMCKWKYDESAGILQLISIHLNGIVERDDYFVDAFHKIEKEADGYKTG</sequence>
<gene>
    <name evidence="8" type="ORF">ACMD2_02886</name>
</gene>
<dbReference type="InterPro" id="IPR001025">
    <property type="entry name" value="BAH_dom"/>
</dbReference>
<feature type="compositionally biased region" description="Polar residues" evidence="5">
    <location>
        <begin position="547"/>
        <end position="562"/>
    </location>
</feature>
<keyword evidence="1" id="KW-0479">Metal-binding</keyword>
<dbReference type="GO" id="GO:0008270">
    <property type="term" value="F:zinc ion binding"/>
    <property type="evidence" value="ECO:0007669"/>
    <property type="project" value="UniProtKB-KW"/>
</dbReference>
<dbReference type="PROSITE" id="PS50016">
    <property type="entry name" value="ZF_PHD_2"/>
    <property type="match status" value="1"/>
</dbReference>
<organism evidence="8 9">
    <name type="scientific">Ananas comosus</name>
    <name type="common">Pineapple</name>
    <name type="synonym">Ananas ananas</name>
    <dbReference type="NCBI Taxonomy" id="4615"/>
    <lineage>
        <taxon>Eukaryota</taxon>
        <taxon>Viridiplantae</taxon>
        <taxon>Streptophyta</taxon>
        <taxon>Embryophyta</taxon>
        <taxon>Tracheophyta</taxon>
        <taxon>Spermatophyta</taxon>
        <taxon>Magnoliopsida</taxon>
        <taxon>Liliopsida</taxon>
        <taxon>Poales</taxon>
        <taxon>Bromeliaceae</taxon>
        <taxon>Bromelioideae</taxon>
        <taxon>Ananas</taxon>
    </lineage>
</organism>
<dbReference type="InterPro" id="IPR056699">
    <property type="entry name" value="DUF7797"/>
</dbReference>
<dbReference type="PANTHER" id="PTHR47527:SF3">
    <property type="entry name" value="RING_FYVE_PHD ZINC FINGER SUPERFAMILY PROTEIN"/>
    <property type="match status" value="1"/>
</dbReference>
<proteinExistence type="predicted"/>
<dbReference type="EMBL" id="LSRQ01002221">
    <property type="protein sequence ID" value="OAY75079.1"/>
    <property type="molecule type" value="Genomic_DNA"/>
</dbReference>
<dbReference type="GO" id="GO:0003682">
    <property type="term" value="F:chromatin binding"/>
    <property type="evidence" value="ECO:0007669"/>
    <property type="project" value="InterPro"/>
</dbReference>
<evidence type="ECO:0000259" key="6">
    <source>
        <dbReference type="PROSITE" id="PS50016"/>
    </source>
</evidence>
<dbReference type="SUPFAM" id="SSF57903">
    <property type="entry name" value="FYVE/PHD zinc finger"/>
    <property type="match status" value="1"/>
</dbReference>
<feature type="region of interest" description="Disordered" evidence="5">
    <location>
        <begin position="533"/>
        <end position="562"/>
    </location>
</feature>
<dbReference type="AlphaFoldDB" id="A0A199VDA6"/>
<protein>
    <submittedName>
        <fullName evidence="8">PHD finger protein</fullName>
    </submittedName>
</protein>
<feature type="domain" description="BAH" evidence="7">
    <location>
        <begin position="644"/>
        <end position="772"/>
    </location>
</feature>
<evidence type="ECO:0000256" key="5">
    <source>
        <dbReference type="SAM" id="MobiDB-lite"/>
    </source>
</evidence>
<comment type="caution">
    <text evidence="8">The sequence shown here is derived from an EMBL/GenBank/DDBJ whole genome shotgun (WGS) entry which is preliminary data.</text>
</comment>
<dbReference type="PROSITE" id="PS01359">
    <property type="entry name" value="ZF_PHD_1"/>
    <property type="match status" value="1"/>
</dbReference>
<feature type="compositionally biased region" description="Basic and acidic residues" evidence="5">
    <location>
        <begin position="419"/>
        <end position="429"/>
    </location>
</feature>
<name>A0A199VDA6_ANACO</name>
<evidence type="ECO:0000256" key="3">
    <source>
        <dbReference type="ARBA" id="ARBA00022833"/>
    </source>
</evidence>
<feature type="compositionally biased region" description="Basic and acidic residues" evidence="5">
    <location>
        <begin position="587"/>
        <end position="611"/>
    </location>
</feature>
<dbReference type="Pfam" id="PF25073">
    <property type="entry name" value="DUF7797"/>
    <property type="match status" value="1"/>
</dbReference>
<dbReference type="InterPro" id="IPR001965">
    <property type="entry name" value="Znf_PHD"/>
</dbReference>
<dbReference type="Gene3D" id="3.30.40.10">
    <property type="entry name" value="Zinc/RING finger domain, C3HC4 (zinc finger)"/>
    <property type="match status" value="1"/>
</dbReference>
<feature type="domain" description="PHD-type" evidence="6">
    <location>
        <begin position="337"/>
        <end position="387"/>
    </location>
</feature>
<dbReference type="InterPro" id="IPR011011">
    <property type="entry name" value="Znf_FYVE_PHD"/>
</dbReference>
<evidence type="ECO:0000259" key="7">
    <source>
        <dbReference type="PROSITE" id="PS51038"/>
    </source>
</evidence>
<dbReference type="PANTHER" id="PTHR47527">
    <property type="entry name" value="RING/FYVE/PHD ZINC FINGER SUPERFAMILY PROTEIN"/>
    <property type="match status" value="1"/>
</dbReference>
<dbReference type="InterPro" id="IPR019787">
    <property type="entry name" value="Znf_PHD-finger"/>
</dbReference>
<evidence type="ECO:0000256" key="2">
    <source>
        <dbReference type="ARBA" id="ARBA00022771"/>
    </source>
</evidence>
<keyword evidence="3" id="KW-0862">Zinc</keyword>